<organism evidence="3 4">
    <name type="scientific">Batillaria attramentaria</name>
    <dbReference type="NCBI Taxonomy" id="370345"/>
    <lineage>
        <taxon>Eukaryota</taxon>
        <taxon>Metazoa</taxon>
        <taxon>Spiralia</taxon>
        <taxon>Lophotrochozoa</taxon>
        <taxon>Mollusca</taxon>
        <taxon>Gastropoda</taxon>
        <taxon>Caenogastropoda</taxon>
        <taxon>Sorbeoconcha</taxon>
        <taxon>Cerithioidea</taxon>
        <taxon>Batillariidae</taxon>
        <taxon>Batillaria</taxon>
    </lineage>
</organism>
<dbReference type="Proteomes" id="UP001519460">
    <property type="component" value="Unassembled WGS sequence"/>
</dbReference>
<evidence type="ECO:0000313" key="4">
    <source>
        <dbReference type="Proteomes" id="UP001519460"/>
    </source>
</evidence>
<reference evidence="3 4" key="1">
    <citation type="journal article" date="2023" name="Sci. Data">
        <title>Genome assembly of the Korean intertidal mud-creeper Batillaria attramentaria.</title>
        <authorList>
            <person name="Patra A.K."/>
            <person name="Ho P.T."/>
            <person name="Jun S."/>
            <person name="Lee S.J."/>
            <person name="Kim Y."/>
            <person name="Won Y.J."/>
        </authorList>
    </citation>
    <scope>NUCLEOTIDE SEQUENCE [LARGE SCALE GENOMIC DNA]</scope>
    <source>
        <strain evidence="3">Wonlab-2016</strain>
    </source>
</reference>
<keyword evidence="2" id="KW-0732">Signal</keyword>
<evidence type="ECO:0000256" key="2">
    <source>
        <dbReference type="SAM" id="SignalP"/>
    </source>
</evidence>
<feature type="chain" id="PRO_5044843003" evidence="2">
    <location>
        <begin position="24"/>
        <end position="343"/>
    </location>
</feature>
<dbReference type="AlphaFoldDB" id="A0ABD0J403"/>
<feature type="region of interest" description="Disordered" evidence="1">
    <location>
        <begin position="256"/>
        <end position="316"/>
    </location>
</feature>
<keyword evidence="4" id="KW-1185">Reference proteome</keyword>
<feature type="signal peptide" evidence="2">
    <location>
        <begin position="1"/>
        <end position="23"/>
    </location>
</feature>
<proteinExistence type="predicted"/>
<dbReference type="EMBL" id="JACVVK020000669">
    <property type="protein sequence ID" value="KAK7457930.1"/>
    <property type="molecule type" value="Genomic_DNA"/>
</dbReference>
<sequence length="343" mass="38323">MNVHARCLFLLLLWTLSADGTSAEPCAVFEFPNVTNSILTAQVNSTIDLPFTIKPGPNCHLSNEVTIRVRMREGDKYGDFCSIRQSLGSCHIPLQENGCGCRSGRNLYRLKKTADRIDSTQWLFTTDDGMVQNKELTFNILYPATVESLTINSGRLDGQSQVVEPGLPEFPEEAGRKRVVRPGHTEIDFPVRTYTNNISQCRLTKRTSEEADTTDSPPTTSVRQRRSLKFGWFLFEGQQPTEIQPASPFPGRALPEVPGCSASSGGQRAPRTYRESAENDGYLSPALPLGQAGEQRSGTYERPPAAPDYTTPNAAYEPLRHLYESFRQWRRSKRVSQTLEEEG</sequence>
<name>A0ABD0J403_9CAEN</name>
<accession>A0ABD0J403</accession>
<evidence type="ECO:0000313" key="3">
    <source>
        <dbReference type="EMBL" id="KAK7457930.1"/>
    </source>
</evidence>
<gene>
    <name evidence="3" type="ORF">BaRGS_00039174</name>
</gene>
<feature type="region of interest" description="Disordered" evidence="1">
    <location>
        <begin position="204"/>
        <end position="223"/>
    </location>
</feature>
<comment type="caution">
    <text evidence="3">The sequence shown here is derived from an EMBL/GenBank/DDBJ whole genome shotgun (WGS) entry which is preliminary data.</text>
</comment>
<evidence type="ECO:0000256" key="1">
    <source>
        <dbReference type="SAM" id="MobiDB-lite"/>
    </source>
</evidence>
<protein>
    <submittedName>
        <fullName evidence="3">Uncharacterized protein</fullName>
    </submittedName>
</protein>